<dbReference type="RefSeq" id="WP_281909210.1">
    <property type="nucleotide sequence ID" value="NZ_AP026966.1"/>
</dbReference>
<dbReference type="EMBL" id="AP026966">
    <property type="protein sequence ID" value="BDT60202.1"/>
    <property type="molecule type" value="Genomic_DNA"/>
</dbReference>
<dbReference type="Proteomes" id="UP001163336">
    <property type="component" value="Chromosome"/>
</dbReference>
<accession>A0ABM8CAB7</accession>
<reference evidence="1" key="1">
    <citation type="submission" date="2022-11" db="EMBL/GenBank/DDBJ databases">
        <title>Isolation and characterization of PLA-degrading bacterium Massilia sp. from Antarctic soil.</title>
        <authorList>
            <person name="Sato K."/>
            <person name="Gomez-Fuentes C."/>
            <person name="Ahmad S.A."/>
            <person name="Zulkharnain A."/>
        </authorList>
    </citation>
    <scope>NUCLEOTIDE SEQUENCE</scope>
    <source>
        <strain evidence="1">N-3</strain>
    </source>
</reference>
<sequence>MRALDVGDIVERLLDLRTYSPELSKKMDHEKELPDDAVPFLVSRIEAAFTACEDSTEEDKSKVFSELTAWLIISYQFYLMRLARDDNPWTFTFPKSEHHTHH</sequence>
<keyword evidence="2" id="KW-1185">Reference proteome</keyword>
<evidence type="ECO:0000313" key="1">
    <source>
        <dbReference type="EMBL" id="BDT60202.1"/>
    </source>
</evidence>
<protein>
    <submittedName>
        <fullName evidence="1">Uncharacterized protein</fullName>
    </submittedName>
</protein>
<evidence type="ECO:0000313" key="2">
    <source>
        <dbReference type="Proteomes" id="UP001163336"/>
    </source>
</evidence>
<organism evidence="1 2">
    <name type="scientific">Massilia varians</name>
    <dbReference type="NCBI Taxonomy" id="457921"/>
    <lineage>
        <taxon>Bacteria</taxon>
        <taxon>Pseudomonadati</taxon>
        <taxon>Pseudomonadota</taxon>
        <taxon>Betaproteobacteria</taxon>
        <taxon>Burkholderiales</taxon>
        <taxon>Oxalobacteraceae</taxon>
        <taxon>Telluria group</taxon>
        <taxon>Massilia</taxon>
    </lineage>
</organism>
<gene>
    <name evidence="1" type="ORF">MasN3_36960</name>
</gene>
<name>A0ABM8CAB7_9BURK</name>
<proteinExistence type="predicted"/>